<evidence type="ECO:0000256" key="2">
    <source>
        <dbReference type="ARBA" id="ARBA00023125"/>
    </source>
</evidence>
<organism evidence="5 6">
    <name type="scientific">Priestia taiwanensis</name>
    <dbReference type="NCBI Taxonomy" id="1347902"/>
    <lineage>
        <taxon>Bacteria</taxon>
        <taxon>Bacillati</taxon>
        <taxon>Bacillota</taxon>
        <taxon>Bacilli</taxon>
        <taxon>Bacillales</taxon>
        <taxon>Bacillaceae</taxon>
        <taxon>Priestia</taxon>
    </lineage>
</organism>
<keyword evidence="1" id="KW-0678">Repressor</keyword>
<dbReference type="EMBL" id="BMFK01000003">
    <property type="protein sequence ID" value="GGE79376.1"/>
    <property type="molecule type" value="Genomic_DNA"/>
</dbReference>
<accession>A0A917AVH2</accession>
<dbReference type="SUPFAM" id="SSF46689">
    <property type="entry name" value="Homeodomain-like"/>
    <property type="match status" value="1"/>
</dbReference>
<evidence type="ECO:0000256" key="3">
    <source>
        <dbReference type="PROSITE-ProRule" id="PRU00335"/>
    </source>
</evidence>
<dbReference type="Proteomes" id="UP000605259">
    <property type="component" value="Unassembled WGS sequence"/>
</dbReference>
<dbReference type="AlphaFoldDB" id="A0A917AVH2"/>
<dbReference type="Gene3D" id="1.10.357.10">
    <property type="entry name" value="Tetracycline Repressor, domain 2"/>
    <property type="match status" value="1"/>
</dbReference>
<dbReference type="PANTHER" id="PTHR43479:SF7">
    <property type="entry name" value="TETR-FAMILY TRANSCRIPTIONAL REGULATOR"/>
    <property type="match status" value="1"/>
</dbReference>
<keyword evidence="2 3" id="KW-0238">DNA-binding</keyword>
<sequence>MRLSDTYTDLRIVRTKAAIRDALTELIKEKGFEGVTVKDITMRAMINRGTFYLHYQDKYDLMTKCQQEIMQGMAKVAKSFLSNENVTAETTFAFATSVFEYFNQHAAFMEAVLGPNGDLGFQVKVKEFVKKTIFEGGKYSEMRKEILRVPEEYFVSYVASAHLGIIQQWLQNGRKESPQEMAHILATIAFHGPLFAAGLKE</sequence>
<dbReference type="PANTHER" id="PTHR43479">
    <property type="entry name" value="ACREF/ENVCD OPERON REPRESSOR-RELATED"/>
    <property type="match status" value="1"/>
</dbReference>
<evidence type="ECO:0000256" key="1">
    <source>
        <dbReference type="ARBA" id="ARBA00022491"/>
    </source>
</evidence>
<name>A0A917AVH2_9BACI</name>
<dbReference type="InterPro" id="IPR050624">
    <property type="entry name" value="HTH-type_Tx_Regulator"/>
</dbReference>
<reference evidence="5" key="2">
    <citation type="submission" date="2020-09" db="EMBL/GenBank/DDBJ databases">
        <authorList>
            <person name="Sun Q."/>
            <person name="Zhou Y."/>
        </authorList>
    </citation>
    <scope>NUCLEOTIDE SEQUENCE</scope>
    <source>
        <strain evidence="5">CGMCC 1.12698</strain>
    </source>
</reference>
<evidence type="ECO:0000313" key="5">
    <source>
        <dbReference type="EMBL" id="GGE79376.1"/>
    </source>
</evidence>
<proteinExistence type="predicted"/>
<dbReference type="InterPro" id="IPR001647">
    <property type="entry name" value="HTH_TetR"/>
</dbReference>
<feature type="domain" description="HTH tetR-type" evidence="4">
    <location>
        <begin position="13"/>
        <end position="73"/>
    </location>
</feature>
<dbReference type="Pfam" id="PF14278">
    <property type="entry name" value="TetR_C_8"/>
    <property type="match status" value="1"/>
</dbReference>
<keyword evidence="6" id="KW-1185">Reference proteome</keyword>
<evidence type="ECO:0000313" key="6">
    <source>
        <dbReference type="Proteomes" id="UP000605259"/>
    </source>
</evidence>
<dbReference type="InterPro" id="IPR009057">
    <property type="entry name" value="Homeodomain-like_sf"/>
</dbReference>
<reference evidence="5" key="1">
    <citation type="journal article" date="2014" name="Int. J. Syst. Evol. Microbiol.">
        <title>Complete genome sequence of Corynebacterium casei LMG S-19264T (=DSM 44701T), isolated from a smear-ripened cheese.</title>
        <authorList>
            <consortium name="US DOE Joint Genome Institute (JGI-PGF)"/>
            <person name="Walter F."/>
            <person name="Albersmeier A."/>
            <person name="Kalinowski J."/>
            <person name="Ruckert C."/>
        </authorList>
    </citation>
    <scope>NUCLEOTIDE SEQUENCE</scope>
    <source>
        <strain evidence="5">CGMCC 1.12698</strain>
    </source>
</reference>
<comment type="caution">
    <text evidence="5">The sequence shown here is derived from an EMBL/GenBank/DDBJ whole genome shotgun (WGS) entry which is preliminary data.</text>
</comment>
<dbReference type="InterPro" id="IPR039532">
    <property type="entry name" value="TetR_C_Firmicutes"/>
</dbReference>
<dbReference type="PROSITE" id="PS50977">
    <property type="entry name" value="HTH_TETR_2"/>
    <property type="match status" value="1"/>
</dbReference>
<dbReference type="GO" id="GO:0003677">
    <property type="term" value="F:DNA binding"/>
    <property type="evidence" value="ECO:0007669"/>
    <property type="project" value="UniProtKB-UniRule"/>
</dbReference>
<feature type="DNA-binding region" description="H-T-H motif" evidence="3">
    <location>
        <begin position="36"/>
        <end position="55"/>
    </location>
</feature>
<dbReference type="Pfam" id="PF00440">
    <property type="entry name" value="TetR_N"/>
    <property type="match status" value="1"/>
</dbReference>
<protein>
    <submittedName>
        <fullName evidence="5">TetR family transcriptional regulator</fullName>
    </submittedName>
</protein>
<evidence type="ECO:0000259" key="4">
    <source>
        <dbReference type="PROSITE" id="PS50977"/>
    </source>
</evidence>
<dbReference type="PRINTS" id="PR00455">
    <property type="entry name" value="HTHTETR"/>
</dbReference>
<gene>
    <name evidence="5" type="ORF">GCM10007140_31200</name>
</gene>